<feature type="region of interest" description="Disordered" evidence="1">
    <location>
        <begin position="1"/>
        <end position="21"/>
    </location>
</feature>
<comment type="caution">
    <text evidence="3">The sequence shown here is derived from an EMBL/GenBank/DDBJ whole genome shotgun (WGS) entry which is preliminary data.</text>
</comment>
<accession>A0AAV4FU00</accession>
<evidence type="ECO:0000256" key="2">
    <source>
        <dbReference type="SAM" id="Phobius"/>
    </source>
</evidence>
<keyword evidence="4" id="KW-1185">Reference proteome</keyword>
<gene>
    <name evidence="3" type="ORF">ElyMa_003940300</name>
</gene>
<proteinExistence type="predicted"/>
<organism evidence="3 4">
    <name type="scientific">Elysia marginata</name>
    <dbReference type="NCBI Taxonomy" id="1093978"/>
    <lineage>
        <taxon>Eukaryota</taxon>
        <taxon>Metazoa</taxon>
        <taxon>Spiralia</taxon>
        <taxon>Lophotrochozoa</taxon>
        <taxon>Mollusca</taxon>
        <taxon>Gastropoda</taxon>
        <taxon>Heterobranchia</taxon>
        <taxon>Euthyneura</taxon>
        <taxon>Panpulmonata</taxon>
        <taxon>Sacoglossa</taxon>
        <taxon>Placobranchoidea</taxon>
        <taxon>Plakobranchidae</taxon>
        <taxon>Elysia</taxon>
    </lineage>
</organism>
<protein>
    <submittedName>
        <fullName evidence="3">Uncharacterized protein</fullName>
    </submittedName>
</protein>
<keyword evidence="2" id="KW-0472">Membrane</keyword>
<keyword evidence="2" id="KW-1133">Transmembrane helix</keyword>
<dbReference type="Proteomes" id="UP000762676">
    <property type="component" value="Unassembled WGS sequence"/>
</dbReference>
<feature type="transmembrane region" description="Helical" evidence="2">
    <location>
        <begin position="78"/>
        <end position="102"/>
    </location>
</feature>
<name>A0AAV4FU00_9GAST</name>
<dbReference type="EMBL" id="BMAT01008014">
    <property type="protein sequence ID" value="GFR76260.1"/>
    <property type="molecule type" value="Genomic_DNA"/>
</dbReference>
<sequence>MPKTDKQSSSPIDPKPQDKKQNAFVPSKFKAQLALKTQEMVTLRVIGRTALLLGVSACVLSILGTLVINLLFSSEFVVVVVVKVVVVVVVVAVVVVVVIVVVKATSALQF</sequence>
<evidence type="ECO:0000313" key="3">
    <source>
        <dbReference type="EMBL" id="GFR76260.1"/>
    </source>
</evidence>
<evidence type="ECO:0000256" key="1">
    <source>
        <dbReference type="SAM" id="MobiDB-lite"/>
    </source>
</evidence>
<evidence type="ECO:0000313" key="4">
    <source>
        <dbReference type="Proteomes" id="UP000762676"/>
    </source>
</evidence>
<feature type="transmembrane region" description="Helical" evidence="2">
    <location>
        <begin position="50"/>
        <end position="72"/>
    </location>
</feature>
<dbReference type="AlphaFoldDB" id="A0AAV4FU00"/>
<keyword evidence="2" id="KW-0812">Transmembrane</keyword>
<reference evidence="3 4" key="1">
    <citation type="journal article" date="2021" name="Elife">
        <title>Chloroplast acquisition without the gene transfer in kleptoplastic sea slugs, Plakobranchus ocellatus.</title>
        <authorList>
            <person name="Maeda T."/>
            <person name="Takahashi S."/>
            <person name="Yoshida T."/>
            <person name="Shimamura S."/>
            <person name="Takaki Y."/>
            <person name="Nagai Y."/>
            <person name="Toyoda A."/>
            <person name="Suzuki Y."/>
            <person name="Arimoto A."/>
            <person name="Ishii H."/>
            <person name="Satoh N."/>
            <person name="Nishiyama T."/>
            <person name="Hasebe M."/>
            <person name="Maruyama T."/>
            <person name="Minagawa J."/>
            <person name="Obokata J."/>
            <person name="Shigenobu S."/>
        </authorList>
    </citation>
    <scope>NUCLEOTIDE SEQUENCE [LARGE SCALE GENOMIC DNA]</scope>
</reference>